<dbReference type="OrthoDB" id="7592571at2"/>
<dbReference type="STRING" id="456.Ljor_2089"/>
<dbReference type="EMBL" id="LNYJ01000011">
    <property type="protein sequence ID" value="KTD17783.1"/>
    <property type="molecule type" value="Genomic_DNA"/>
</dbReference>
<comment type="caution">
    <text evidence="1">The sequence shown here is derived from an EMBL/GenBank/DDBJ whole genome shotgun (WGS) entry which is preliminary data.</text>
</comment>
<dbReference type="PATRIC" id="fig|456.5.peg.2239"/>
<accession>A0A0W0VCE3</accession>
<dbReference type="SUPFAM" id="SSF53271">
    <property type="entry name" value="PRTase-like"/>
    <property type="match status" value="1"/>
</dbReference>
<name>A0A0W0VCE3_9GAMM</name>
<sequence>MLVFGDHDEVFNARERVICIQLALAEARLRRGIHRHSLLVQSLIDAGQLWQALEDNANECIEDIAQISKWTMEIAKAVVHSWNSCFREVIAIRSGPKLSCDLICKARVPEGFLHYALYIEAYLEAAKQLPQGIWHVVGIRSIGTTLAAVVAAVLKSSNLITVRPSGKPYKRKLSPQDIERLPQDAMVAVVDEGPGLSGSTFLAVSQALKDRGCTVFLIPSHPNPPGRAGNINSQAKWESTCRVPADSLAVLEGMGQSERALKQWVEEQVGPVLHFKDVSCGRWRKQFYISDESIIESLDSSLCFMASTDKQKWLVKFCGLGRWGEHRYQLAKRLGEHGWTLETIALVHGFSLISWPDKACAYTGNDSDFPRSKAIVRAAEYLAFRAQYCHPPEGIRGASLQVLWNMVKTNVNIALNSIPKVLLDTESWLTSLEPEVSPIAQDARLQPYEWLITEDECLIKMNATDCHLGHDLIGPQDIAWDIAGLETEWQLTVDESNVVQEIIFNRTGRRRTQELLSIYRVAYRAFRMGQLWMGTENSGCQTETGRFLKAATKRMQASLVLAIEDWAKSRC</sequence>
<dbReference type="InterPro" id="IPR029057">
    <property type="entry name" value="PRTase-like"/>
</dbReference>
<dbReference type="AlphaFoldDB" id="A0A0W0VCE3"/>
<protein>
    <submittedName>
        <fullName evidence="1">Uncharacterized protein</fullName>
    </submittedName>
</protein>
<gene>
    <name evidence="1" type="ORF">Ljor_2089</name>
</gene>
<proteinExistence type="predicted"/>
<dbReference type="RefSeq" id="WP_058471506.1">
    <property type="nucleotide sequence ID" value="NZ_CAAAIC010000001.1"/>
</dbReference>
<dbReference type="Proteomes" id="UP000055035">
    <property type="component" value="Unassembled WGS sequence"/>
</dbReference>
<evidence type="ECO:0000313" key="1">
    <source>
        <dbReference type="EMBL" id="KTD17783.1"/>
    </source>
</evidence>
<keyword evidence="2" id="KW-1185">Reference proteome</keyword>
<reference evidence="1 2" key="1">
    <citation type="submission" date="2015-11" db="EMBL/GenBank/DDBJ databases">
        <title>Genomic analysis of 38 Legionella species identifies large and diverse effector repertoires.</title>
        <authorList>
            <person name="Burstein D."/>
            <person name="Amaro F."/>
            <person name="Zusman T."/>
            <person name="Lifshitz Z."/>
            <person name="Cohen O."/>
            <person name="Gilbert J.A."/>
            <person name="Pupko T."/>
            <person name="Shuman H.A."/>
            <person name="Segal G."/>
        </authorList>
    </citation>
    <scope>NUCLEOTIDE SEQUENCE [LARGE SCALE GENOMIC DNA]</scope>
    <source>
        <strain evidence="1 2">BL-540</strain>
    </source>
</reference>
<evidence type="ECO:0000313" key="2">
    <source>
        <dbReference type="Proteomes" id="UP000055035"/>
    </source>
</evidence>
<organism evidence="1 2">
    <name type="scientific">Legionella jordanis</name>
    <dbReference type="NCBI Taxonomy" id="456"/>
    <lineage>
        <taxon>Bacteria</taxon>
        <taxon>Pseudomonadati</taxon>
        <taxon>Pseudomonadota</taxon>
        <taxon>Gammaproteobacteria</taxon>
        <taxon>Legionellales</taxon>
        <taxon>Legionellaceae</taxon>
        <taxon>Legionella</taxon>
    </lineage>
</organism>